<dbReference type="PANTHER" id="PTHR10231">
    <property type="entry name" value="NUCLEOTIDE-SUGAR TRANSMEMBRANE TRANSPORTER"/>
    <property type="match status" value="1"/>
</dbReference>
<keyword evidence="2 5" id="KW-0812">Transmembrane</keyword>
<name>A0ABQ6MZ34_9STRA</name>
<feature type="transmembrane region" description="Helical" evidence="5">
    <location>
        <begin position="282"/>
        <end position="300"/>
    </location>
</feature>
<feature type="chain" id="PRO_5046576620" evidence="6">
    <location>
        <begin position="28"/>
        <end position="330"/>
    </location>
</feature>
<evidence type="ECO:0000256" key="3">
    <source>
        <dbReference type="ARBA" id="ARBA00022989"/>
    </source>
</evidence>
<evidence type="ECO:0000256" key="4">
    <source>
        <dbReference type="ARBA" id="ARBA00023136"/>
    </source>
</evidence>
<feature type="transmembrane region" description="Helical" evidence="5">
    <location>
        <begin position="109"/>
        <end position="126"/>
    </location>
</feature>
<keyword evidence="8" id="KW-1185">Reference proteome</keyword>
<dbReference type="Pfam" id="PF04142">
    <property type="entry name" value="Nuc_sug_transp"/>
    <property type="match status" value="1"/>
</dbReference>
<sequence>MSAGLPSLLLLLAQMTLLVFLLRLSRSSPPLYSPPTAVLLSEVAKLLFCCFYLPYSTSEPLPALLKEHVLDSPRILLKLCVPSLLYCVQNQLLFAALTHLPAGTYQALYQLKILTTALFSVAFLARKLSRKQCLALLSLTLGAALCQLSGSEEASGGAGDKTAGIACVLAASCTSGFAGVYFELMLKTKGTSLWVRNLQLALPSVAFAGLSALGSQDVRMYGFFYGYSPVVWVVILLQSLGGFLVAMVVARHSNLAKVITASLSVVSSSFVGWLFLGFQPDLKFAAGAAVVVGSAAVYAANPYRETAKDTELPSVKAPLVGGGEEGKQER</sequence>
<dbReference type="SUPFAM" id="SSF103481">
    <property type="entry name" value="Multidrug resistance efflux transporter EmrE"/>
    <property type="match status" value="1"/>
</dbReference>
<proteinExistence type="predicted"/>
<dbReference type="EMBL" id="BRYB01003412">
    <property type="protein sequence ID" value="GMI36169.1"/>
    <property type="molecule type" value="Genomic_DNA"/>
</dbReference>
<comment type="caution">
    <text evidence="7">The sequence shown here is derived from an EMBL/GenBank/DDBJ whole genome shotgun (WGS) entry which is preliminary data.</text>
</comment>
<feature type="transmembrane region" description="Helical" evidence="5">
    <location>
        <begin position="225"/>
        <end position="246"/>
    </location>
</feature>
<keyword evidence="6" id="KW-0732">Signal</keyword>
<feature type="signal peptide" evidence="6">
    <location>
        <begin position="1"/>
        <end position="27"/>
    </location>
</feature>
<evidence type="ECO:0000313" key="8">
    <source>
        <dbReference type="Proteomes" id="UP001165060"/>
    </source>
</evidence>
<evidence type="ECO:0000256" key="6">
    <source>
        <dbReference type="SAM" id="SignalP"/>
    </source>
</evidence>
<comment type="subcellular location">
    <subcellularLocation>
        <location evidence="1">Membrane</location>
        <topology evidence="1">Multi-pass membrane protein</topology>
    </subcellularLocation>
</comment>
<evidence type="ECO:0000256" key="2">
    <source>
        <dbReference type="ARBA" id="ARBA00022692"/>
    </source>
</evidence>
<dbReference type="Proteomes" id="UP001165060">
    <property type="component" value="Unassembled WGS sequence"/>
</dbReference>
<gene>
    <name evidence="7" type="ORF">TeGR_g9967</name>
</gene>
<dbReference type="NCBIfam" id="TIGR00803">
    <property type="entry name" value="nst"/>
    <property type="match status" value="1"/>
</dbReference>
<dbReference type="PIRSF" id="PIRSF005799">
    <property type="entry name" value="UDP-gal_transpt"/>
    <property type="match status" value="1"/>
</dbReference>
<dbReference type="InterPro" id="IPR007271">
    <property type="entry name" value="Nuc_sug_transpt"/>
</dbReference>
<keyword evidence="3 5" id="KW-1133">Transmembrane helix</keyword>
<evidence type="ECO:0000256" key="1">
    <source>
        <dbReference type="ARBA" id="ARBA00004141"/>
    </source>
</evidence>
<evidence type="ECO:0000313" key="7">
    <source>
        <dbReference type="EMBL" id="GMI36169.1"/>
    </source>
</evidence>
<feature type="transmembrane region" description="Helical" evidence="5">
    <location>
        <begin position="162"/>
        <end position="182"/>
    </location>
</feature>
<protein>
    <submittedName>
        <fullName evidence="7">Uncharacterized protein</fullName>
    </submittedName>
</protein>
<dbReference type="InterPro" id="IPR037185">
    <property type="entry name" value="EmrE-like"/>
</dbReference>
<feature type="transmembrane region" description="Helical" evidence="5">
    <location>
        <begin position="258"/>
        <end position="276"/>
    </location>
</feature>
<accession>A0ABQ6MZ34</accession>
<keyword evidence="4 5" id="KW-0472">Membrane</keyword>
<reference evidence="7 8" key="1">
    <citation type="journal article" date="2023" name="Commun. Biol.">
        <title>Genome analysis of Parmales, the sister group of diatoms, reveals the evolutionary specialization of diatoms from phago-mixotrophs to photoautotrophs.</title>
        <authorList>
            <person name="Ban H."/>
            <person name="Sato S."/>
            <person name="Yoshikawa S."/>
            <person name="Yamada K."/>
            <person name="Nakamura Y."/>
            <person name="Ichinomiya M."/>
            <person name="Sato N."/>
            <person name="Blanc-Mathieu R."/>
            <person name="Endo H."/>
            <person name="Kuwata A."/>
            <person name="Ogata H."/>
        </authorList>
    </citation>
    <scope>NUCLEOTIDE SEQUENCE [LARGE SCALE GENOMIC DNA]</scope>
</reference>
<organism evidence="7 8">
    <name type="scientific">Tetraparma gracilis</name>
    <dbReference type="NCBI Taxonomy" id="2962635"/>
    <lineage>
        <taxon>Eukaryota</taxon>
        <taxon>Sar</taxon>
        <taxon>Stramenopiles</taxon>
        <taxon>Ochrophyta</taxon>
        <taxon>Bolidophyceae</taxon>
        <taxon>Parmales</taxon>
        <taxon>Triparmaceae</taxon>
        <taxon>Tetraparma</taxon>
    </lineage>
</organism>
<dbReference type="Gene3D" id="1.10.3730.20">
    <property type="match status" value="1"/>
</dbReference>
<evidence type="ECO:0000256" key="5">
    <source>
        <dbReference type="SAM" id="Phobius"/>
    </source>
</evidence>